<keyword evidence="3" id="KW-1185">Reference proteome</keyword>
<feature type="transmembrane region" description="Helical" evidence="1">
    <location>
        <begin position="110"/>
        <end position="132"/>
    </location>
</feature>
<sequence>MKVSFWRILIAYLVTPFFYTVIVLLYLEITKPSKGEIFIELQVAVFFGLFAMTLMSIPAIILSIICWLINKKIKEPKKVALIMFFITVIFLYCFFAILNFKHYEFRLEGLYVFSQMVLFPSALISSLLYYFLNKPKVIKEKG</sequence>
<accession>A0A6L9Y5C4</accession>
<dbReference type="RefSeq" id="WP_163764243.1">
    <property type="nucleotide sequence ID" value="NZ_JAAGYR010000007.1"/>
</dbReference>
<evidence type="ECO:0000256" key="1">
    <source>
        <dbReference type="SAM" id="Phobius"/>
    </source>
</evidence>
<comment type="caution">
    <text evidence="2">The sequence shown here is derived from an EMBL/GenBank/DDBJ whole genome shotgun (WGS) entry which is preliminary data.</text>
</comment>
<protein>
    <submittedName>
        <fullName evidence="2">Uncharacterized protein</fullName>
    </submittedName>
</protein>
<dbReference type="Proteomes" id="UP000477651">
    <property type="component" value="Unassembled WGS sequence"/>
</dbReference>
<feature type="transmembrane region" description="Helical" evidence="1">
    <location>
        <begin position="79"/>
        <end position="98"/>
    </location>
</feature>
<keyword evidence="1" id="KW-0472">Membrane</keyword>
<name>A0A6L9Y5C4_9BURK</name>
<keyword evidence="1" id="KW-1133">Transmembrane helix</keyword>
<evidence type="ECO:0000313" key="2">
    <source>
        <dbReference type="EMBL" id="NEN75601.1"/>
    </source>
</evidence>
<feature type="transmembrane region" description="Helical" evidence="1">
    <location>
        <begin position="41"/>
        <end position="67"/>
    </location>
</feature>
<feature type="transmembrane region" description="Helical" evidence="1">
    <location>
        <begin position="9"/>
        <end position="29"/>
    </location>
</feature>
<evidence type="ECO:0000313" key="3">
    <source>
        <dbReference type="Proteomes" id="UP000477651"/>
    </source>
</evidence>
<reference evidence="2 3" key="1">
    <citation type="submission" date="2020-02" db="EMBL/GenBank/DDBJ databases">
        <title>Pelistega sp. NLN82 were isolated from wild rodents of the Hainan Island.</title>
        <authorList>
            <person name="Niu N."/>
            <person name="Zhou J."/>
        </authorList>
    </citation>
    <scope>NUCLEOTIDE SEQUENCE [LARGE SCALE GENOMIC DNA]</scope>
    <source>
        <strain evidence="2 3">NLN82</strain>
    </source>
</reference>
<keyword evidence="1" id="KW-0812">Transmembrane</keyword>
<organism evidence="2 3">
    <name type="scientific">Pelistega ratti</name>
    <dbReference type="NCBI Taxonomy" id="2652177"/>
    <lineage>
        <taxon>Bacteria</taxon>
        <taxon>Pseudomonadati</taxon>
        <taxon>Pseudomonadota</taxon>
        <taxon>Betaproteobacteria</taxon>
        <taxon>Burkholderiales</taxon>
        <taxon>Alcaligenaceae</taxon>
        <taxon>Pelistega</taxon>
    </lineage>
</organism>
<gene>
    <name evidence="2" type="ORF">F9B74_04565</name>
</gene>
<dbReference type="EMBL" id="JAAGYR010000007">
    <property type="protein sequence ID" value="NEN75601.1"/>
    <property type="molecule type" value="Genomic_DNA"/>
</dbReference>
<dbReference type="AlphaFoldDB" id="A0A6L9Y5C4"/>
<proteinExistence type="predicted"/>